<sequence>KVNGMGKVRVEKYGNDILKIIRDYCIENDIEVSNSVEIFEEKTPKKKRGETKRISLDLYKKGKSIEEIALERELNENTIFGHLASFIP</sequence>
<comment type="caution">
    <text evidence="2">The sequence shown here is derived from an EMBL/GenBank/DDBJ whole genome shotgun (WGS) entry which is preliminary data.</text>
</comment>
<dbReference type="InterPro" id="IPR044876">
    <property type="entry name" value="HRDC_dom_sf"/>
</dbReference>
<feature type="non-terminal residue" evidence="2">
    <location>
        <position position="1"/>
    </location>
</feature>
<evidence type="ECO:0000313" key="3">
    <source>
        <dbReference type="Proteomes" id="UP000294823"/>
    </source>
</evidence>
<keyword evidence="3" id="KW-1185">Reference proteome</keyword>
<proteinExistence type="predicted"/>
<feature type="non-terminal residue" evidence="2">
    <location>
        <position position="88"/>
    </location>
</feature>
<evidence type="ECO:0000259" key="1">
    <source>
        <dbReference type="PROSITE" id="PS50967"/>
    </source>
</evidence>
<dbReference type="Gene3D" id="1.10.150.80">
    <property type="entry name" value="HRDC domain"/>
    <property type="match status" value="1"/>
</dbReference>
<dbReference type="InterPro" id="IPR029491">
    <property type="entry name" value="Helicase_HTH"/>
</dbReference>
<organism evidence="2 3">
    <name type="scientific">Halomonas marinisediminis</name>
    <dbReference type="NCBI Taxonomy" id="2546095"/>
    <lineage>
        <taxon>Bacteria</taxon>
        <taxon>Pseudomonadati</taxon>
        <taxon>Pseudomonadota</taxon>
        <taxon>Gammaproteobacteria</taxon>
        <taxon>Oceanospirillales</taxon>
        <taxon>Halomonadaceae</taxon>
        <taxon>Halomonas</taxon>
    </lineage>
</organism>
<name>A0ABY2D1Y2_9GAMM</name>
<dbReference type="Pfam" id="PF14493">
    <property type="entry name" value="HTH_40"/>
    <property type="match status" value="1"/>
</dbReference>
<evidence type="ECO:0000313" key="2">
    <source>
        <dbReference type="EMBL" id="TDA80716.1"/>
    </source>
</evidence>
<protein>
    <submittedName>
        <fullName evidence="2">Helicase</fullName>
    </submittedName>
</protein>
<dbReference type="EMBL" id="SLTR01000538">
    <property type="protein sequence ID" value="TDA80716.1"/>
    <property type="molecule type" value="Genomic_DNA"/>
</dbReference>
<keyword evidence="2" id="KW-0547">Nucleotide-binding</keyword>
<dbReference type="GO" id="GO:0004386">
    <property type="term" value="F:helicase activity"/>
    <property type="evidence" value="ECO:0007669"/>
    <property type="project" value="UniProtKB-KW"/>
</dbReference>
<gene>
    <name evidence="2" type="ORF">E0702_17705</name>
</gene>
<accession>A0ABY2D1Y2</accession>
<feature type="domain" description="HRDC" evidence="1">
    <location>
        <begin position="1"/>
        <end position="31"/>
    </location>
</feature>
<dbReference type="Proteomes" id="UP000294823">
    <property type="component" value="Unassembled WGS sequence"/>
</dbReference>
<keyword evidence="2" id="KW-0378">Hydrolase</keyword>
<reference evidence="2 3" key="1">
    <citation type="submission" date="2019-03" db="EMBL/GenBank/DDBJ databases">
        <title>Halomonas marinisediminis sp. nov., a moderately halophilic bacterium isolated from the Bohai Gulf.</title>
        <authorList>
            <person name="Ji X."/>
        </authorList>
    </citation>
    <scope>NUCLEOTIDE SEQUENCE [LARGE SCALE GENOMIC DNA]</scope>
    <source>
        <strain evidence="2 3">204</strain>
    </source>
</reference>
<dbReference type="PROSITE" id="PS50967">
    <property type="entry name" value="HRDC"/>
    <property type="match status" value="1"/>
</dbReference>
<keyword evidence="2" id="KW-0067">ATP-binding</keyword>
<keyword evidence="2" id="KW-0347">Helicase</keyword>
<dbReference type="InterPro" id="IPR002121">
    <property type="entry name" value="HRDC_dom"/>
</dbReference>